<dbReference type="EMBL" id="CP006585">
    <property type="protein sequence ID" value="AGW12610.1"/>
    <property type="molecule type" value="Genomic_DNA"/>
</dbReference>
<protein>
    <submittedName>
        <fullName evidence="1">Uncharacterized protein</fullName>
    </submittedName>
</protein>
<dbReference type="HOGENOM" id="CLU_1029449_0_0_7"/>
<gene>
    <name evidence="1" type="ORF">DGI_0707</name>
</gene>
<dbReference type="KEGG" id="dgg:DGI_0707"/>
<accession>T2G7R6</accession>
<dbReference type="InterPro" id="IPR019734">
    <property type="entry name" value="TPR_rpt"/>
</dbReference>
<dbReference type="PATRIC" id="fig|1121448.10.peg.713"/>
<dbReference type="STRING" id="1121448.DGI_0707"/>
<evidence type="ECO:0000313" key="2">
    <source>
        <dbReference type="Proteomes" id="UP000016587"/>
    </source>
</evidence>
<dbReference type="Proteomes" id="UP000016587">
    <property type="component" value="Chromosome"/>
</dbReference>
<dbReference type="eggNOG" id="COG0457">
    <property type="taxonomic scope" value="Bacteria"/>
</dbReference>
<dbReference type="Gene3D" id="1.25.40.10">
    <property type="entry name" value="Tetratricopeptide repeat domain"/>
    <property type="match status" value="1"/>
</dbReference>
<dbReference type="SUPFAM" id="SSF48452">
    <property type="entry name" value="TPR-like"/>
    <property type="match status" value="1"/>
</dbReference>
<organism evidence="1 2">
    <name type="scientific">Megalodesulfovibrio gigas (strain ATCC 19364 / DSM 1382 / NCIMB 9332 / VKM B-1759)</name>
    <name type="common">Desulfovibrio gigas</name>
    <dbReference type="NCBI Taxonomy" id="1121448"/>
    <lineage>
        <taxon>Bacteria</taxon>
        <taxon>Pseudomonadati</taxon>
        <taxon>Thermodesulfobacteriota</taxon>
        <taxon>Desulfovibrionia</taxon>
        <taxon>Desulfovibrionales</taxon>
        <taxon>Desulfovibrionaceae</taxon>
        <taxon>Megalodesulfovibrio</taxon>
    </lineage>
</organism>
<sequence>MFVSTAKEVMENLARAKGYFHRHDVPRAVLALAHVLKEFLESPQIVGRDKQTIQMTVAELAQLLGRTEEAQEFMLEGLLYERGKEKSFLKDCATFYKRLDAAAKAEQEAQTQARKLRMDRLMLRGGKFLAAGRLAEALQCYDEAASLHHDEDIIFTMIGRRLLEAEASEAALPWLAKAVATKDANITAWLAYGQALKAQNRIEDAAQACRDGLERLGPRAELHLLLAQLEEQAGRKPEALSQYAAALEQPDTDSLVRGKALAGRKRLGAS</sequence>
<name>T2G7R6_MEGG1</name>
<dbReference type="InterPro" id="IPR011990">
    <property type="entry name" value="TPR-like_helical_dom_sf"/>
</dbReference>
<reference evidence="1 2" key="1">
    <citation type="journal article" date="2013" name="J. Bacteriol.">
        <title>Roles of HynAB and Ech, the only two hydrogenases found in the model sulfate reducer Desulfovibrio gigas.</title>
        <authorList>
            <person name="Morais-Silva F.O."/>
            <person name="Santos C.I."/>
            <person name="Rodrigues R."/>
            <person name="Pereira I.A."/>
            <person name="Rodrigues-Pousada C."/>
        </authorList>
    </citation>
    <scope>NUCLEOTIDE SEQUENCE [LARGE SCALE GENOMIC DNA]</scope>
    <source>
        <strain evidence="2">ATCC 19364 / DSM 1382 / NCIMB 9332 / VKM B-1759</strain>
    </source>
</reference>
<dbReference type="SMART" id="SM00028">
    <property type="entry name" value="TPR"/>
    <property type="match status" value="3"/>
</dbReference>
<reference evidence="2" key="2">
    <citation type="submission" date="2013-07" db="EMBL/GenBank/DDBJ databases">
        <authorList>
            <person name="Morais-Silva F.O."/>
            <person name="Rezende A.M."/>
            <person name="Pimentel C."/>
            <person name="Resende D.M."/>
            <person name="Santos C.I."/>
            <person name="Clemente C."/>
            <person name="de Oliveira L.M."/>
            <person name="da Silva S.M."/>
            <person name="Costa D.A."/>
            <person name="Varela-Raposo A."/>
            <person name="Horacio E.C.A."/>
            <person name="Matos M."/>
            <person name="Flores O."/>
            <person name="Ruiz J.C."/>
            <person name="Rodrigues-Pousada C."/>
        </authorList>
    </citation>
    <scope>NUCLEOTIDE SEQUENCE [LARGE SCALE GENOMIC DNA]</scope>
    <source>
        <strain evidence="2">ATCC 19364 / DSM 1382 / NCIMB 9332 / VKM B-1759</strain>
    </source>
</reference>
<dbReference type="AlphaFoldDB" id="T2G7R6"/>
<keyword evidence="2" id="KW-1185">Reference proteome</keyword>
<evidence type="ECO:0000313" key="1">
    <source>
        <dbReference type="EMBL" id="AGW12610.1"/>
    </source>
</evidence>
<proteinExistence type="predicted"/>